<keyword evidence="1" id="KW-1133">Transmembrane helix</keyword>
<organism evidence="2 3">
    <name type="scientific">Streptomyces brasiliensis</name>
    <dbReference type="NCBI Taxonomy" id="1954"/>
    <lineage>
        <taxon>Bacteria</taxon>
        <taxon>Bacillati</taxon>
        <taxon>Actinomycetota</taxon>
        <taxon>Actinomycetes</taxon>
        <taxon>Kitasatosporales</taxon>
        <taxon>Streptomycetaceae</taxon>
        <taxon>Streptomyces</taxon>
    </lineage>
</organism>
<sequence length="138" mass="14493">MNSKGWGALYGLCFAVALGWSATGLVEGGCEWRSDGQRWACGVSDGYGWYVWVLIIASLSFPPLCWTMIRTDDWRPSLGFSVGAAVALGITLSAGTSRGFVILAAAEAALAVGVPLILRRVGRAKAGAKKMGRISKPG</sequence>
<feature type="transmembrane region" description="Helical" evidence="1">
    <location>
        <begin position="100"/>
        <end position="121"/>
    </location>
</feature>
<protein>
    <submittedName>
        <fullName evidence="2">Uncharacterized protein</fullName>
    </submittedName>
</protein>
<name>A0A917P421_9ACTN</name>
<comment type="caution">
    <text evidence="2">The sequence shown here is derived from an EMBL/GenBank/DDBJ whole genome shotgun (WGS) entry which is preliminary data.</text>
</comment>
<gene>
    <name evidence="2" type="ORF">GCM10010121_084050</name>
</gene>
<proteinExistence type="predicted"/>
<keyword evidence="3" id="KW-1185">Reference proteome</keyword>
<reference evidence="2" key="1">
    <citation type="journal article" date="2014" name="Int. J. Syst. Evol. Microbiol.">
        <title>Complete genome sequence of Corynebacterium casei LMG S-19264T (=DSM 44701T), isolated from a smear-ripened cheese.</title>
        <authorList>
            <consortium name="US DOE Joint Genome Institute (JGI-PGF)"/>
            <person name="Walter F."/>
            <person name="Albersmeier A."/>
            <person name="Kalinowski J."/>
            <person name="Ruckert C."/>
        </authorList>
    </citation>
    <scope>NUCLEOTIDE SEQUENCE</scope>
    <source>
        <strain evidence="2">JCM 3086</strain>
    </source>
</reference>
<dbReference type="EMBL" id="BMQA01000064">
    <property type="protein sequence ID" value="GGJ60608.1"/>
    <property type="molecule type" value="Genomic_DNA"/>
</dbReference>
<feature type="transmembrane region" description="Helical" evidence="1">
    <location>
        <begin position="48"/>
        <end position="66"/>
    </location>
</feature>
<accession>A0A917P421</accession>
<evidence type="ECO:0000313" key="2">
    <source>
        <dbReference type="EMBL" id="GGJ60608.1"/>
    </source>
</evidence>
<dbReference type="AlphaFoldDB" id="A0A917P421"/>
<evidence type="ECO:0000313" key="3">
    <source>
        <dbReference type="Proteomes" id="UP000657574"/>
    </source>
</evidence>
<dbReference type="Proteomes" id="UP000657574">
    <property type="component" value="Unassembled WGS sequence"/>
</dbReference>
<evidence type="ECO:0000256" key="1">
    <source>
        <dbReference type="SAM" id="Phobius"/>
    </source>
</evidence>
<keyword evidence="1" id="KW-0812">Transmembrane</keyword>
<feature type="transmembrane region" description="Helical" evidence="1">
    <location>
        <begin position="78"/>
        <end position="94"/>
    </location>
</feature>
<keyword evidence="1" id="KW-0472">Membrane</keyword>
<reference evidence="2" key="2">
    <citation type="submission" date="2020-09" db="EMBL/GenBank/DDBJ databases">
        <authorList>
            <person name="Sun Q."/>
            <person name="Ohkuma M."/>
        </authorList>
    </citation>
    <scope>NUCLEOTIDE SEQUENCE</scope>
    <source>
        <strain evidence="2">JCM 3086</strain>
    </source>
</reference>
<dbReference type="RefSeq" id="WP_189316595.1">
    <property type="nucleotide sequence ID" value="NZ_BMQA01000064.1"/>
</dbReference>